<proteinExistence type="predicted"/>
<dbReference type="Proteomes" id="UP000325780">
    <property type="component" value="Unassembled WGS sequence"/>
</dbReference>
<keyword evidence="3" id="KW-1185">Reference proteome</keyword>
<keyword evidence="2" id="KW-0012">Acyltransferase</keyword>
<evidence type="ECO:0000259" key="1">
    <source>
        <dbReference type="Pfam" id="PF13302"/>
    </source>
</evidence>
<name>A0A5N6U1V0_ASPAV</name>
<dbReference type="Pfam" id="PF13302">
    <property type="entry name" value="Acetyltransf_3"/>
    <property type="match status" value="1"/>
</dbReference>
<evidence type="ECO:0000313" key="3">
    <source>
        <dbReference type="Proteomes" id="UP000325780"/>
    </source>
</evidence>
<keyword evidence="2" id="KW-0808">Transferase</keyword>
<dbReference type="SUPFAM" id="SSF55729">
    <property type="entry name" value="Acyl-CoA N-acyltransferases (Nat)"/>
    <property type="match status" value="1"/>
</dbReference>
<dbReference type="AlphaFoldDB" id="A0A5N6U1V0"/>
<feature type="domain" description="N-acetyltransferase" evidence="1">
    <location>
        <begin position="65"/>
        <end position="152"/>
    </location>
</feature>
<dbReference type="GO" id="GO:0008999">
    <property type="term" value="F:protein-N-terminal-alanine acetyltransferase activity"/>
    <property type="evidence" value="ECO:0007669"/>
    <property type="project" value="TreeGrafter"/>
</dbReference>
<gene>
    <name evidence="2" type="ORF">BDV25DRAFT_128053</name>
</gene>
<dbReference type="GO" id="GO:1990189">
    <property type="term" value="F:protein N-terminal-serine acetyltransferase activity"/>
    <property type="evidence" value="ECO:0007669"/>
    <property type="project" value="TreeGrafter"/>
</dbReference>
<dbReference type="InterPro" id="IPR016181">
    <property type="entry name" value="Acyl_CoA_acyltransferase"/>
</dbReference>
<dbReference type="PANTHER" id="PTHR43441:SF2">
    <property type="entry name" value="FAMILY ACETYLTRANSFERASE, PUTATIVE (AFU_ORTHOLOGUE AFUA_7G00850)-RELATED"/>
    <property type="match status" value="1"/>
</dbReference>
<sequence length="199" mass="22621">MIHNQICWSVVATLPPARCPTAATSLTGRTVSLVHLISIHTDSTFASVDHAAFSAAIKEKANSTDPFFFAVFYGHGRPGSGLRCPMCINLEQLLLEIGHGWFCPSIQRTTVAAEAMFPFPSYAFDTLGYRRVEWRAKSLNDRSRRAALRFGFLFEAIFRQHDILKGRSWDTSWHSLLRDGKDGKQVRRPFDLWLQETFR</sequence>
<accession>A0A5N6U1V0</accession>
<dbReference type="OrthoDB" id="41238at2759"/>
<dbReference type="Gene3D" id="3.40.630.30">
    <property type="match status" value="1"/>
</dbReference>
<protein>
    <submittedName>
        <fullName evidence="2">Acyl-CoA N-acyltransferase</fullName>
    </submittedName>
</protein>
<reference evidence="2 3" key="1">
    <citation type="submission" date="2019-04" db="EMBL/GenBank/DDBJ databases">
        <title>Friends and foes A comparative genomics study of 23 Aspergillus species from section Flavi.</title>
        <authorList>
            <consortium name="DOE Joint Genome Institute"/>
            <person name="Kjaerbolling I."/>
            <person name="Vesth T."/>
            <person name="Frisvad J.C."/>
            <person name="Nybo J.L."/>
            <person name="Theobald S."/>
            <person name="Kildgaard S."/>
            <person name="Isbrandt T."/>
            <person name="Kuo A."/>
            <person name="Sato A."/>
            <person name="Lyhne E.K."/>
            <person name="Kogle M.E."/>
            <person name="Wiebenga A."/>
            <person name="Kun R.S."/>
            <person name="Lubbers R.J."/>
            <person name="Makela M.R."/>
            <person name="Barry K."/>
            <person name="Chovatia M."/>
            <person name="Clum A."/>
            <person name="Daum C."/>
            <person name="Haridas S."/>
            <person name="He G."/>
            <person name="LaButti K."/>
            <person name="Lipzen A."/>
            <person name="Mondo S."/>
            <person name="Riley R."/>
            <person name="Salamov A."/>
            <person name="Simmons B.A."/>
            <person name="Magnuson J.K."/>
            <person name="Henrissat B."/>
            <person name="Mortensen U.H."/>
            <person name="Larsen T.O."/>
            <person name="Devries R.P."/>
            <person name="Grigoriev I.V."/>
            <person name="Machida M."/>
            <person name="Baker S.E."/>
            <person name="Andersen M.R."/>
        </authorList>
    </citation>
    <scope>NUCLEOTIDE SEQUENCE [LARGE SCALE GENOMIC DNA]</scope>
    <source>
        <strain evidence="2 3">IBT 18842</strain>
    </source>
</reference>
<dbReference type="InterPro" id="IPR000182">
    <property type="entry name" value="GNAT_dom"/>
</dbReference>
<dbReference type="EMBL" id="ML742054">
    <property type="protein sequence ID" value="KAE8152379.1"/>
    <property type="molecule type" value="Genomic_DNA"/>
</dbReference>
<evidence type="ECO:0000313" key="2">
    <source>
        <dbReference type="EMBL" id="KAE8152379.1"/>
    </source>
</evidence>
<organism evidence="2 3">
    <name type="scientific">Aspergillus avenaceus</name>
    <dbReference type="NCBI Taxonomy" id="36643"/>
    <lineage>
        <taxon>Eukaryota</taxon>
        <taxon>Fungi</taxon>
        <taxon>Dikarya</taxon>
        <taxon>Ascomycota</taxon>
        <taxon>Pezizomycotina</taxon>
        <taxon>Eurotiomycetes</taxon>
        <taxon>Eurotiomycetidae</taxon>
        <taxon>Eurotiales</taxon>
        <taxon>Aspergillaceae</taxon>
        <taxon>Aspergillus</taxon>
        <taxon>Aspergillus subgen. Circumdati</taxon>
    </lineage>
</organism>
<dbReference type="PANTHER" id="PTHR43441">
    <property type="entry name" value="RIBOSOMAL-PROTEIN-SERINE ACETYLTRANSFERASE"/>
    <property type="match status" value="1"/>
</dbReference>
<dbReference type="InterPro" id="IPR051908">
    <property type="entry name" value="Ribosomal_N-acetyltransferase"/>
</dbReference>